<dbReference type="PANTHER" id="PTHR33741:SF5">
    <property type="entry name" value="TRANSMEMBRANE PROTEIN DDB_G0269096-RELATED"/>
    <property type="match status" value="1"/>
</dbReference>
<accession>A0A3S9XFR7</accession>
<gene>
    <name evidence="3" type="ORF">DM558_11060</name>
</gene>
<name>A0A3S9XFR7_9GAMM</name>
<dbReference type="EMBL" id="CP029822">
    <property type="protein sequence ID" value="AZS51277.1"/>
    <property type="molecule type" value="Genomic_DNA"/>
</dbReference>
<reference evidence="4" key="1">
    <citation type="submission" date="2018-06" db="EMBL/GenBank/DDBJ databases">
        <title>Complete genome of Pseudomonas insecticola strain QZS01.</title>
        <authorList>
            <person name="Wang J."/>
            <person name="Su Q."/>
        </authorList>
    </citation>
    <scope>NUCLEOTIDE SEQUENCE [LARGE SCALE GENOMIC DNA]</scope>
    <source>
        <strain evidence="4">QZS01</strain>
    </source>
</reference>
<protein>
    <submittedName>
        <fullName evidence="3">HPP family protein</fullName>
    </submittedName>
</protein>
<dbReference type="KEGG" id="emo:DM558_11060"/>
<feature type="domain" description="HPP transmembrane region" evidence="2">
    <location>
        <begin position="26"/>
        <end position="132"/>
    </location>
</feature>
<sequence>MWEELSKYTDLAIKYVYILQIELFFSSVILFTFSKSPLTQLRILFFGQLISAFIGIAFLKLFGNSILVTVLATECAVVMMQFLRCIHPPASANPLAILLTSNHVHYNFSFLLFPVLSGSIVLVIVAYVVINNSLRGTKWSVY</sequence>
<dbReference type="Proteomes" id="UP000273143">
    <property type="component" value="Chromosome"/>
</dbReference>
<dbReference type="InterPro" id="IPR007065">
    <property type="entry name" value="HPP"/>
</dbReference>
<proteinExistence type="predicted"/>
<keyword evidence="4" id="KW-1185">Reference proteome</keyword>
<feature type="transmembrane region" description="Helical" evidence="1">
    <location>
        <begin position="12"/>
        <end position="33"/>
    </location>
</feature>
<evidence type="ECO:0000259" key="2">
    <source>
        <dbReference type="Pfam" id="PF04982"/>
    </source>
</evidence>
<dbReference type="InterPro" id="IPR058581">
    <property type="entry name" value="TM_HPP"/>
</dbReference>
<keyword evidence="1" id="KW-0472">Membrane</keyword>
<dbReference type="RefSeq" id="WP_127164045.1">
    <property type="nucleotide sequence ID" value="NZ_CP029822.1"/>
</dbReference>
<dbReference type="Pfam" id="PF04982">
    <property type="entry name" value="TM_HPP"/>
    <property type="match status" value="1"/>
</dbReference>
<dbReference type="PANTHER" id="PTHR33741">
    <property type="entry name" value="TRANSMEMBRANE PROTEIN DDB_G0269096-RELATED"/>
    <property type="match status" value="1"/>
</dbReference>
<evidence type="ECO:0000256" key="1">
    <source>
        <dbReference type="SAM" id="Phobius"/>
    </source>
</evidence>
<dbReference type="AlphaFoldDB" id="A0A3S9XFR7"/>
<keyword evidence="1" id="KW-1133">Transmembrane helix</keyword>
<evidence type="ECO:0000313" key="3">
    <source>
        <dbReference type="EMBL" id="AZS51277.1"/>
    </source>
</evidence>
<evidence type="ECO:0000313" key="4">
    <source>
        <dbReference type="Proteomes" id="UP000273143"/>
    </source>
</evidence>
<organism evidence="3 4">
    <name type="scientific">Entomomonas moraniae</name>
    <dbReference type="NCBI Taxonomy" id="2213226"/>
    <lineage>
        <taxon>Bacteria</taxon>
        <taxon>Pseudomonadati</taxon>
        <taxon>Pseudomonadota</taxon>
        <taxon>Gammaproteobacteria</taxon>
        <taxon>Pseudomonadales</taxon>
        <taxon>Pseudomonadaceae</taxon>
        <taxon>Entomomonas</taxon>
    </lineage>
</organism>
<keyword evidence="1" id="KW-0812">Transmembrane</keyword>
<feature type="transmembrane region" description="Helical" evidence="1">
    <location>
        <begin position="104"/>
        <end position="130"/>
    </location>
</feature>